<dbReference type="EMBL" id="JANJYI010000009">
    <property type="protein sequence ID" value="KAK2633923.1"/>
    <property type="molecule type" value="Genomic_DNA"/>
</dbReference>
<reference evidence="10" key="1">
    <citation type="journal article" date="2023" name="Plant J.">
        <title>Genome sequences and population genomics provide insights into the demographic history, inbreeding, and mutation load of two 'living fossil' tree species of Dipteronia.</title>
        <authorList>
            <person name="Feng Y."/>
            <person name="Comes H.P."/>
            <person name="Chen J."/>
            <person name="Zhu S."/>
            <person name="Lu R."/>
            <person name="Zhang X."/>
            <person name="Li P."/>
            <person name="Qiu J."/>
            <person name="Olsen K.M."/>
            <person name="Qiu Y."/>
        </authorList>
    </citation>
    <scope>NUCLEOTIDE SEQUENCE</scope>
    <source>
        <strain evidence="10">KIB01</strain>
    </source>
</reference>
<dbReference type="GO" id="GO:0016020">
    <property type="term" value="C:membrane"/>
    <property type="evidence" value="ECO:0007669"/>
    <property type="project" value="UniProtKB-SubCell"/>
</dbReference>
<dbReference type="GO" id="GO:0080143">
    <property type="term" value="P:regulation of amino acid export"/>
    <property type="evidence" value="ECO:0007669"/>
    <property type="project" value="InterPro"/>
</dbReference>
<comment type="caution">
    <text evidence="10">The sequence shown here is derived from an EMBL/GenBank/DDBJ whole genome shotgun (WGS) entry which is preliminary data.</text>
</comment>
<evidence type="ECO:0000256" key="1">
    <source>
        <dbReference type="ARBA" id="ARBA00004167"/>
    </source>
</evidence>
<keyword evidence="11" id="KW-1185">Reference proteome</keyword>
<keyword evidence="7 9" id="KW-0472">Membrane</keyword>
<name>A0AAD9TEB1_9ROSI</name>
<proteinExistence type="inferred from homology"/>
<feature type="region of interest" description="Disordered" evidence="8">
    <location>
        <begin position="58"/>
        <end position="77"/>
    </location>
</feature>
<evidence type="ECO:0000256" key="2">
    <source>
        <dbReference type="ARBA" id="ARBA00009977"/>
    </source>
</evidence>
<dbReference type="InterPro" id="IPR040359">
    <property type="entry name" value="GDU"/>
</dbReference>
<sequence>MHETLMTPTGSTQPPHLPQHSPLPYLFGGLAALLGLIAISILRLICSYRKLSNWRRREWQNGGGDQDLEAEEGGRGYNTAQNAVEEMIPVIMAGELKPTYLATPMSYPFGGESSRGFSCGDKSRKLEE</sequence>
<feature type="transmembrane region" description="Helical" evidence="9">
    <location>
        <begin position="25"/>
        <end position="46"/>
    </location>
</feature>
<evidence type="ECO:0000256" key="7">
    <source>
        <dbReference type="ARBA" id="ARBA00023136"/>
    </source>
</evidence>
<dbReference type="PANTHER" id="PTHR33228">
    <property type="entry name" value="PROTEIN GLUTAMINE DUMPER 4-RELATED"/>
    <property type="match status" value="1"/>
</dbReference>
<evidence type="ECO:0000256" key="5">
    <source>
        <dbReference type="ARBA" id="ARBA00022970"/>
    </source>
</evidence>
<dbReference type="PANTHER" id="PTHR33228:SF77">
    <property type="entry name" value="PROTEIN GLUTAMINE DUMPER 2"/>
    <property type="match status" value="1"/>
</dbReference>
<accession>A0AAD9TEB1</accession>
<keyword evidence="6 9" id="KW-1133">Transmembrane helix</keyword>
<evidence type="ECO:0000256" key="3">
    <source>
        <dbReference type="ARBA" id="ARBA00022448"/>
    </source>
</evidence>
<evidence type="ECO:0000313" key="10">
    <source>
        <dbReference type="EMBL" id="KAK2633923.1"/>
    </source>
</evidence>
<gene>
    <name evidence="10" type="ORF">Ddye_028715</name>
</gene>
<comment type="similarity">
    <text evidence="2">Belongs to the GLUTAMINE DUMPER 1 (TC 9.B.60) family.</text>
</comment>
<evidence type="ECO:0000313" key="11">
    <source>
        <dbReference type="Proteomes" id="UP001280121"/>
    </source>
</evidence>
<comment type="subcellular location">
    <subcellularLocation>
        <location evidence="1">Membrane</location>
        <topology evidence="1">Single-pass membrane protein</topology>
    </subcellularLocation>
</comment>
<keyword evidence="5" id="KW-0029">Amino-acid transport</keyword>
<dbReference type="GO" id="GO:0006865">
    <property type="term" value="P:amino acid transport"/>
    <property type="evidence" value="ECO:0007669"/>
    <property type="project" value="UniProtKB-KW"/>
</dbReference>
<keyword evidence="3" id="KW-0813">Transport</keyword>
<evidence type="ECO:0000256" key="4">
    <source>
        <dbReference type="ARBA" id="ARBA00022692"/>
    </source>
</evidence>
<evidence type="ECO:0000256" key="8">
    <source>
        <dbReference type="SAM" id="MobiDB-lite"/>
    </source>
</evidence>
<dbReference type="Proteomes" id="UP001280121">
    <property type="component" value="Unassembled WGS sequence"/>
</dbReference>
<organism evidence="10 11">
    <name type="scientific">Dipteronia dyeriana</name>
    <dbReference type="NCBI Taxonomy" id="168575"/>
    <lineage>
        <taxon>Eukaryota</taxon>
        <taxon>Viridiplantae</taxon>
        <taxon>Streptophyta</taxon>
        <taxon>Embryophyta</taxon>
        <taxon>Tracheophyta</taxon>
        <taxon>Spermatophyta</taxon>
        <taxon>Magnoliopsida</taxon>
        <taxon>eudicotyledons</taxon>
        <taxon>Gunneridae</taxon>
        <taxon>Pentapetalae</taxon>
        <taxon>rosids</taxon>
        <taxon>malvids</taxon>
        <taxon>Sapindales</taxon>
        <taxon>Sapindaceae</taxon>
        <taxon>Hippocastanoideae</taxon>
        <taxon>Acereae</taxon>
        <taxon>Dipteronia</taxon>
    </lineage>
</organism>
<evidence type="ECO:0000256" key="9">
    <source>
        <dbReference type="SAM" id="Phobius"/>
    </source>
</evidence>
<evidence type="ECO:0000256" key="6">
    <source>
        <dbReference type="ARBA" id="ARBA00022989"/>
    </source>
</evidence>
<keyword evidence="4 9" id="KW-0812">Transmembrane</keyword>
<dbReference type="AlphaFoldDB" id="A0AAD9TEB1"/>
<protein>
    <submittedName>
        <fullName evidence="10">Uncharacterized protein</fullName>
    </submittedName>
</protein>